<evidence type="ECO:0000313" key="2">
    <source>
        <dbReference type="Proteomes" id="UP000275408"/>
    </source>
</evidence>
<evidence type="ECO:0000313" key="1">
    <source>
        <dbReference type="EMBL" id="RMX60233.1"/>
    </source>
</evidence>
<keyword evidence="2" id="KW-1185">Reference proteome</keyword>
<dbReference type="Proteomes" id="UP000275408">
    <property type="component" value="Unassembled WGS sequence"/>
</dbReference>
<reference evidence="1 2" key="1">
    <citation type="journal article" date="2018" name="Sci. Rep.">
        <title>Comparative analysis of the Pocillopora damicornis genome highlights role of immune system in coral evolution.</title>
        <authorList>
            <person name="Cunning R."/>
            <person name="Bay R.A."/>
            <person name="Gillette P."/>
            <person name="Baker A.C."/>
            <person name="Traylor-Knowles N."/>
        </authorList>
    </citation>
    <scope>NUCLEOTIDE SEQUENCE [LARGE SCALE GENOMIC DNA]</scope>
    <source>
        <strain evidence="1">RSMAS</strain>
        <tissue evidence="1">Whole animal</tissue>
    </source>
</reference>
<name>A0A3M6V2R0_POCDA</name>
<gene>
    <name evidence="1" type="ORF">pdam_00019427</name>
</gene>
<protein>
    <recommendedName>
        <fullName evidence="3">DUF4371 domain-containing protein</fullName>
    </recommendedName>
</protein>
<dbReference type="SUPFAM" id="SSF53098">
    <property type="entry name" value="Ribonuclease H-like"/>
    <property type="match status" value="1"/>
</dbReference>
<dbReference type="EMBL" id="RCHS01000213">
    <property type="protein sequence ID" value="RMX60233.1"/>
    <property type="molecule type" value="Genomic_DNA"/>
</dbReference>
<accession>A0A3M6V2R0</accession>
<dbReference type="AlphaFoldDB" id="A0A3M6V2R0"/>
<organism evidence="1 2">
    <name type="scientific">Pocillopora damicornis</name>
    <name type="common">Cauliflower coral</name>
    <name type="synonym">Millepora damicornis</name>
    <dbReference type="NCBI Taxonomy" id="46731"/>
    <lineage>
        <taxon>Eukaryota</taxon>
        <taxon>Metazoa</taxon>
        <taxon>Cnidaria</taxon>
        <taxon>Anthozoa</taxon>
        <taxon>Hexacorallia</taxon>
        <taxon>Scleractinia</taxon>
        <taxon>Astrocoeniina</taxon>
        <taxon>Pocilloporidae</taxon>
        <taxon>Pocillopora</taxon>
    </lineage>
</organism>
<proteinExistence type="predicted"/>
<sequence length="488" mass="55103">MKAGVPLNKIDCFRELLEEEAFSLTSSRHLSDLIDVIGKDERKKEKEEIEGRDGSIIFDETTNVAEALNIILRFVFEWKVHQRLIQLLLVTKRMNGEELAHQLLSTLSVDFSIPPSSLLAAARDHASVNNVAIRHLKILYPNLVDISCFNHTLDHVGEKMATPNLEKFMKSWVRLVAHSARSRNAFKATTGQIPKSYSETRWWSKYETVVQVHDLFGDISAFVNGGQIPEVTTRKLQNILNEQQKLALLKVELAITVDAIRLIPKWRPPRMIPEVTARKPQDILNDQQKLALLKVELAITVDAMKPFVQSTYQLEGDGSLCLQAYQIVRKLEAEMRNLHFPNCSAVIRNTANGNIALQRQSEAYEMACIQPAYDYFASKFLNNGDQLQPAVEIFKAARLFNPTKIAEIQPTAAILNSKFEAEMRNLHFPNCSAVIRNIAYGNIALQRQSEAYAMACIQPAYDYFASKFLNSGDQLQPAVEIFKAACDG</sequence>
<dbReference type="STRING" id="46731.A0A3M6V2R0"/>
<comment type="caution">
    <text evidence="1">The sequence shown here is derived from an EMBL/GenBank/DDBJ whole genome shotgun (WGS) entry which is preliminary data.</text>
</comment>
<evidence type="ECO:0008006" key="3">
    <source>
        <dbReference type="Google" id="ProtNLM"/>
    </source>
</evidence>
<dbReference type="InterPro" id="IPR012337">
    <property type="entry name" value="RNaseH-like_sf"/>
</dbReference>